<evidence type="ECO:0000259" key="1">
    <source>
        <dbReference type="Pfam" id="PF01266"/>
    </source>
</evidence>
<dbReference type="InterPro" id="IPR006076">
    <property type="entry name" value="FAD-dep_OxRdtase"/>
</dbReference>
<accession>A0A381V5F0</accession>
<dbReference type="SUPFAM" id="SSF51905">
    <property type="entry name" value="FAD/NAD(P)-binding domain"/>
    <property type="match status" value="1"/>
</dbReference>
<feature type="domain" description="FAD dependent oxidoreductase" evidence="1">
    <location>
        <begin position="16"/>
        <end position="48"/>
    </location>
</feature>
<dbReference type="Pfam" id="PF01266">
    <property type="entry name" value="DAO"/>
    <property type="match status" value="1"/>
</dbReference>
<evidence type="ECO:0000313" key="2">
    <source>
        <dbReference type="EMBL" id="SVA35572.1"/>
    </source>
</evidence>
<name>A0A381V5F0_9ZZZZ</name>
<proteinExistence type="predicted"/>
<dbReference type="InterPro" id="IPR036188">
    <property type="entry name" value="FAD/NAD-bd_sf"/>
</dbReference>
<dbReference type="AlphaFoldDB" id="A0A381V5F0"/>
<organism evidence="2">
    <name type="scientific">marine metagenome</name>
    <dbReference type="NCBI Taxonomy" id="408172"/>
    <lineage>
        <taxon>unclassified sequences</taxon>
        <taxon>metagenomes</taxon>
        <taxon>ecological metagenomes</taxon>
    </lineage>
</organism>
<protein>
    <recommendedName>
        <fullName evidence="1">FAD dependent oxidoreductase domain-containing protein</fullName>
    </recommendedName>
</protein>
<feature type="non-terminal residue" evidence="2">
    <location>
        <position position="49"/>
    </location>
</feature>
<sequence length="49" mass="5023">MTTQLNASTSASQTYDVVVVGGGIAGLTVAYRLDNKNVLLLEKEPVAGG</sequence>
<reference evidence="2" key="1">
    <citation type="submission" date="2018-05" db="EMBL/GenBank/DDBJ databases">
        <authorList>
            <person name="Lanie J.A."/>
            <person name="Ng W.-L."/>
            <person name="Kazmierczak K.M."/>
            <person name="Andrzejewski T.M."/>
            <person name="Davidsen T.M."/>
            <person name="Wayne K.J."/>
            <person name="Tettelin H."/>
            <person name="Glass J.I."/>
            <person name="Rusch D."/>
            <person name="Podicherti R."/>
            <person name="Tsui H.-C.T."/>
            <person name="Winkler M.E."/>
        </authorList>
    </citation>
    <scope>NUCLEOTIDE SEQUENCE</scope>
</reference>
<gene>
    <name evidence="2" type="ORF">METZ01_LOCUS88426</name>
</gene>
<dbReference type="Gene3D" id="3.50.50.60">
    <property type="entry name" value="FAD/NAD(P)-binding domain"/>
    <property type="match status" value="1"/>
</dbReference>
<dbReference type="EMBL" id="UINC01007894">
    <property type="protein sequence ID" value="SVA35572.1"/>
    <property type="molecule type" value="Genomic_DNA"/>
</dbReference>